<accession>A0A182FX57</accession>
<protein>
    <submittedName>
        <fullName evidence="1">Uncharacterized protein</fullName>
    </submittedName>
</protein>
<dbReference type="EnsemblMetazoa" id="AALB014234-RB">
    <property type="protein sequence ID" value="AALB014234-PB"/>
    <property type="gene ID" value="AALB014234"/>
</dbReference>
<proteinExistence type="predicted"/>
<reference evidence="1 2" key="1">
    <citation type="journal article" date="2017" name="G3 (Bethesda)">
        <title>The Physical Genome Mapping of Anopheles albimanus Corrected Scaffold Misassemblies and Identified Interarm Rearrangements in Genus Anopheles.</title>
        <authorList>
            <person name="Artemov G.N."/>
            <person name="Peery A.N."/>
            <person name="Jiang X."/>
            <person name="Tu Z."/>
            <person name="Stegniy V.N."/>
            <person name="Sharakhova M.V."/>
            <person name="Sharakhov I.V."/>
        </authorList>
    </citation>
    <scope>NUCLEOTIDE SEQUENCE [LARGE SCALE GENOMIC DNA]</scope>
    <source>
        <strain evidence="1 2">ALBI9_A</strain>
    </source>
</reference>
<evidence type="ECO:0000313" key="1">
    <source>
        <dbReference type="EnsemblMetazoa" id="AALB014234-PB"/>
    </source>
</evidence>
<evidence type="ECO:0000313" key="2">
    <source>
        <dbReference type="Proteomes" id="UP000069272"/>
    </source>
</evidence>
<dbReference type="EnsemblMetazoa" id="AALB014234-RA">
    <property type="protein sequence ID" value="AALB014234-PA"/>
    <property type="gene ID" value="AALB014234"/>
</dbReference>
<organism evidence="1 2">
    <name type="scientific">Anopheles albimanus</name>
    <name type="common">New world malaria mosquito</name>
    <dbReference type="NCBI Taxonomy" id="7167"/>
    <lineage>
        <taxon>Eukaryota</taxon>
        <taxon>Metazoa</taxon>
        <taxon>Ecdysozoa</taxon>
        <taxon>Arthropoda</taxon>
        <taxon>Hexapoda</taxon>
        <taxon>Insecta</taxon>
        <taxon>Pterygota</taxon>
        <taxon>Neoptera</taxon>
        <taxon>Endopterygota</taxon>
        <taxon>Diptera</taxon>
        <taxon>Nematocera</taxon>
        <taxon>Culicoidea</taxon>
        <taxon>Culicidae</taxon>
        <taxon>Anophelinae</taxon>
        <taxon>Anopheles</taxon>
    </lineage>
</organism>
<name>A0A182FX57_ANOAL</name>
<reference evidence="1" key="2">
    <citation type="submission" date="2022-08" db="UniProtKB">
        <authorList>
            <consortium name="EnsemblMetazoa"/>
        </authorList>
    </citation>
    <scope>IDENTIFICATION</scope>
    <source>
        <strain evidence="1">STECLA/ALBI9_A</strain>
    </source>
</reference>
<sequence length="130" mass="15086">MTPGNYAATAYVLRLGGLNSIKERCSPRELSLCRANTVDRETISKTSHGTAGPAVGGWLRLLNDLLESWCSIVKLNHWWGSWLIHHFARRRIWLIKCLLRLYCWSIHRRYLCYWSSCVASTRQKLLHLSD</sequence>
<dbReference type="Proteomes" id="UP000069272">
    <property type="component" value="Chromosome 2R"/>
</dbReference>
<dbReference type="AlphaFoldDB" id="A0A182FX57"/>
<dbReference type="VEuPathDB" id="VectorBase:AALB014234"/>
<keyword evidence="2" id="KW-1185">Reference proteome</keyword>